<dbReference type="InterPro" id="IPR041413">
    <property type="entry name" value="MLTR_LBD"/>
</dbReference>
<reference evidence="2 3" key="1">
    <citation type="submission" date="2024-09" db="EMBL/GenBank/DDBJ databases">
        <authorList>
            <person name="Sun Q."/>
            <person name="Mori K."/>
        </authorList>
    </citation>
    <scope>NUCLEOTIDE SEQUENCE [LARGE SCALE GENOMIC DNA]</scope>
    <source>
        <strain evidence="2 3">JCM 3324</strain>
    </source>
</reference>
<accession>A0ABV5P0J3</accession>
<dbReference type="Gene3D" id="1.10.260.40">
    <property type="entry name" value="lambda repressor-like DNA-binding domains"/>
    <property type="match status" value="1"/>
</dbReference>
<evidence type="ECO:0000259" key="1">
    <source>
        <dbReference type="PROSITE" id="PS50943"/>
    </source>
</evidence>
<dbReference type="Gene3D" id="3.30.450.180">
    <property type="match status" value="1"/>
</dbReference>
<dbReference type="CDD" id="cd00093">
    <property type="entry name" value="HTH_XRE"/>
    <property type="match status" value="1"/>
</dbReference>
<comment type="caution">
    <text evidence="2">The sequence shown here is derived from an EMBL/GenBank/DDBJ whole genome shotgun (WGS) entry which is preliminary data.</text>
</comment>
<dbReference type="SUPFAM" id="SSF47413">
    <property type="entry name" value="lambda repressor-like DNA-binding domains"/>
    <property type="match status" value="1"/>
</dbReference>
<dbReference type="SMART" id="SM00530">
    <property type="entry name" value="HTH_XRE"/>
    <property type="match status" value="1"/>
</dbReference>
<dbReference type="EMBL" id="JBHMCF010000046">
    <property type="protein sequence ID" value="MFB9476088.1"/>
    <property type="molecule type" value="Genomic_DNA"/>
</dbReference>
<proteinExistence type="predicted"/>
<name>A0ABV5P0J3_9ACTN</name>
<evidence type="ECO:0000313" key="3">
    <source>
        <dbReference type="Proteomes" id="UP001589568"/>
    </source>
</evidence>
<gene>
    <name evidence="2" type="ORF">ACFFR3_41895</name>
</gene>
<dbReference type="InterPro" id="IPR010982">
    <property type="entry name" value="Lambda_DNA-bd_dom_sf"/>
</dbReference>
<dbReference type="PANTHER" id="PTHR35010:SF2">
    <property type="entry name" value="BLL4672 PROTEIN"/>
    <property type="match status" value="1"/>
</dbReference>
<dbReference type="InterPro" id="IPR001387">
    <property type="entry name" value="Cro/C1-type_HTH"/>
</dbReference>
<dbReference type="Pfam" id="PF17765">
    <property type="entry name" value="MLTR_LBD"/>
    <property type="match status" value="1"/>
</dbReference>
<evidence type="ECO:0000313" key="2">
    <source>
        <dbReference type="EMBL" id="MFB9476088.1"/>
    </source>
</evidence>
<feature type="domain" description="HTH cro/C1-type" evidence="1">
    <location>
        <begin position="31"/>
        <end position="82"/>
    </location>
</feature>
<dbReference type="PANTHER" id="PTHR35010">
    <property type="entry name" value="BLL4672 PROTEIN-RELATED"/>
    <property type="match status" value="1"/>
</dbReference>
<dbReference type="Pfam" id="PF13560">
    <property type="entry name" value="HTH_31"/>
    <property type="match status" value="1"/>
</dbReference>
<sequence length="276" mass="30885">MRRPDQLREFLRSRRSRVSPRDVGLPARPGRRVAGLRREELAMAAGVSVDYYTRMEQGRVGNVSDQVMEAVAAVLRLTAEEFRHLRELLRDEPGTPERPGKAPIKPRAALRMMLDTLGPVPALLMTGVMDVVAVNRMTAVLLADFEAMPRCERNMIRWVFLDPRAPEVLPEREAILSEAAAWLRGALGRAGGDSRPQELVDELTARSPEFVRHWAEHQVTYCTYGDKRFHHPAVGGFTLHWETFAPTADPDLYLVVYTPPTGSASAERLAALAALR</sequence>
<dbReference type="RefSeq" id="WP_345404614.1">
    <property type="nucleotide sequence ID" value="NZ_BAAAXS010000001.1"/>
</dbReference>
<protein>
    <submittedName>
        <fullName evidence="2">Helix-turn-helix transcriptional regulator</fullName>
    </submittedName>
</protein>
<dbReference type="Proteomes" id="UP001589568">
    <property type="component" value="Unassembled WGS sequence"/>
</dbReference>
<keyword evidence="3" id="KW-1185">Reference proteome</keyword>
<organism evidence="2 3">
    <name type="scientific">Nonomuraea salmonea</name>
    <dbReference type="NCBI Taxonomy" id="46181"/>
    <lineage>
        <taxon>Bacteria</taxon>
        <taxon>Bacillati</taxon>
        <taxon>Actinomycetota</taxon>
        <taxon>Actinomycetes</taxon>
        <taxon>Streptosporangiales</taxon>
        <taxon>Streptosporangiaceae</taxon>
        <taxon>Nonomuraea</taxon>
    </lineage>
</organism>
<dbReference type="PROSITE" id="PS50943">
    <property type="entry name" value="HTH_CROC1"/>
    <property type="match status" value="1"/>
</dbReference>